<feature type="transmembrane region" description="Helical" evidence="1">
    <location>
        <begin position="145"/>
        <end position="163"/>
    </location>
</feature>
<keyword evidence="1" id="KW-0812">Transmembrane</keyword>
<keyword evidence="1" id="KW-0472">Membrane</keyword>
<gene>
    <name evidence="2" type="ORF">C7S18_19030</name>
</gene>
<dbReference type="Proteomes" id="UP000241074">
    <property type="component" value="Chromosome"/>
</dbReference>
<sequence>MEQTMIVPRFWSESVVEGRVKGRAVRIRRFGWSNDSEQAATAHAASRAEEALLRLQQGERVARREIKQSYGGGDGLPIREQIVDERDDVVITRNSYGARCLNTPDVLFVDMDFDASNSLVANVFGAASVIASISVLFALQFSPTAWFMALLLLPMGFLFAARFRAKKRAADSALPRLRAMCQRWLDQDPKRRLRLYRTPAGLRAVVMHQTFPPDSPAVRECFQGLGADPVYQRMCELQQCFRARVTAKPWRMGFTMRFRPRPGVWPIAATAMPIREQWVTAYEQQAREFAACHFLEELGSGHADFKVQRVVAWHDELCGALSGRPLA</sequence>
<keyword evidence="3" id="KW-1185">Reference proteome</keyword>
<reference evidence="2 3" key="2">
    <citation type="submission" date="2018-03" db="EMBL/GenBank/DDBJ databases">
        <authorList>
            <person name="Keele B.F."/>
        </authorList>
    </citation>
    <scope>NUCLEOTIDE SEQUENCE [LARGE SCALE GENOMIC DNA]</scope>
    <source>
        <strain evidence="2 3">D13</strain>
    </source>
</reference>
<dbReference type="KEGG" id="xba:C7S18_19030"/>
<protein>
    <submittedName>
        <fullName evidence="2">Uncharacterized protein</fullName>
    </submittedName>
</protein>
<name>A0A2P1PWH6_9GAMM</name>
<feature type="transmembrane region" description="Helical" evidence="1">
    <location>
        <begin position="119"/>
        <end position="139"/>
    </location>
</feature>
<dbReference type="AlphaFoldDB" id="A0A2P1PWH6"/>
<organism evidence="2 3">
    <name type="scientific">Ahniella affigens</name>
    <dbReference type="NCBI Taxonomy" id="2021234"/>
    <lineage>
        <taxon>Bacteria</taxon>
        <taxon>Pseudomonadati</taxon>
        <taxon>Pseudomonadota</taxon>
        <taxon>Gammaproteobacteria</taxon>
        <taxon>Lysobacterales</taxon>
        <taxon>Rhodanobacteraceae</taxon>
        <taxon>Ahniella</taxon>
    </lineage>
</organism>
<evidence type="ECO:0000313" key="3">
    <source>
        <dbReference type="Proteomes" id="UP000241074"/>
    </source>
</evidence>
<evidence type="ECO:0000313" key="2">
    <source>
        <dbReference type="EMBL" id="AVP99134.1"/>
    </source>
</evidence>
<proteinExistence type="predicted"/>
<dbReference type="EMBL" id="CP027860">
    <property type="protein sequence ID" value="AVP99134.1"/>
    <property type="molecule type" value="Genomic_DNA"/>
</dbReference>
<reference evidence="2 3" key="1">
    <citation type="submission" date="2018-03" db="EMBL/GenBank/DDBJ databases">
        <title>Ahniella affigens gen. nov., sp. nov., a gammaproteobacterium isolated from sandy soil near a stream.</title>
        <authorList>
            <person name="Ko Y."/>
            <person name="Kim J.-H."/>
        </authorList>
    </citation>
    <scope>NUCLEOTIDE SEQUENCE [LARGE SCALE GENOMIC DNA]</scope>
    <source>
        <strain evidence="2 3">D13</strain>
    </source>
</reference>
<evidence type="ECO:0000256" key="1">
    <source>
        <dbReference type="SAM" id="Phobius"/>
    </source>
</evidence>
<keyword evidence="1" id="KW-1133">Transmembrane helix</keyword>
<accession>A0A2P1PWH6</accession>